<dbReference type="Pfam" id="PF18595">
    <property type="entry name" value="Nuf2_DHR10-like"/>
    <property type="match status" value="1"/>
</dbReference>
<evidence type="ECO:0000256" key="7">
    <source>
        <dbReference type="ARBA" id="ARBA00023054"/>
    </source>
</evidence>
<feature type="region of interest" description="Disordered" evidence="12">
    <location>
        <begin position="95"/>
        <end position="123"/>
    </location>
</feature>
<dbReference type="InterPro" id="IPR041112">
    <property type="entry name" value="Nuf2_DHR10-like"/>
</dbReference>
<organism evidence="16">
    <name type="scientific">Candida tenuis (strain ATCC 10573 / BCRC 21748 / CBS 615 / JCM 9827 / NBRC 10315 / NRRL Y-1498 / VKM Y-70)</name>
    <name type="common">Yeast</name>
    <name type="synonym">Yamadazyma tenuis</name>
    <dbReference type="NCBI Taxonomy" id="590646"/>
    <lineage>
        <taxon>Eukaryota</taxon>
        <taxon>Fungi</taxon>
        <taxon>Dikarya</taxon>
        <taxon>Ascomycota</taxon>
        <taxon>Saccharomycotina</taxon>
        <taxon>Pichiomycetes</taxon>
        <taxon>Debaryomycetaceae</taxon>
        <taxon>Yamadazyma</taxon>
    </lineage>
</organism>
<evidence type="ECO:0000256" key="2">
    <source>
        <dbReference type="ARBA" id="ARBA00004584"/>
    </source>
</evidence>
<proteinExistence type="inferred from homology"/>
<sequence length="495" mass="57741">MSRPSQLFRNRNSTIHRRRTSLLHDDHHLSFPILDAKEISHVLQACDFDVLEDMIQRPNGQFMSSLTEKLLDTFTSASVEILNEQVKQTAKKDKFEANGDAHTNGASSAKNENNESSDAPVNDDTTQSLGVVVFARKAGEFFQTCGIYDFSLIDMVRPEPYRTRRILSAVVNFIRFREDRASEIEGLATSAYDGLEVLRQTEVENIELSNKINIMKDRLERNIDENGKSKPTLKEVNVYNSKMENELRKLKKVQESLTEDHFQYKSDKSRLIQNLEDINYVMLNQSKQIELLKDYDQVDVNSLHTIIDQLRSSATESSEKLSSLELQNRNISITIDSFNVVENDLKNLFRILEEVFHDVEKEEQVSDTLTRIQETMDQQNFESTDLQRQIQQIKRQLINIREKTEKLETQSEEKSKKSQETIDQLKIEYDDTIKERNLKDQELEKLRDQISHIQNDMKVRKMELEQEINNSEMAVARLNSHLRLYLTEMNKKIQQ</sequence>
<dbReference type="STRING" id="590646.G3B5F2"/>
<feature type="domain" description="Kinetochore protein Nuf2 N-terminal" evidence="13">
    <location>
        <begin position="29"/>
        <end position="188"/>
    </location>
</feature>
<comment type="similarity">
    <text evidence="3">Belongs to the NUF2 family.</text>
</comment>
<keyword evidence="16" id="KW-1185">Reference proteome</keyword>
<keyword evidence="5" id="KW-0132">Cell division</keyword>
<comment type="subcellular location">
    <subcellularLocation>
        <location evidence="2">Chromosome</location>
        <location evidence="2">Centromere</location>
    </subcellularLocation>
    <subcellularLocation>
        <location evidence="1">Nucleus</location>
    </subcellularLocation>
</comment>
<dbReference type="Gene3D" id="1.10.418.60">
    <property type="entry name" value="Ncd80 complex, Nuf2 subunit"/>
    <property type="match status" value="1"/>
</dbReference>
<keyword evidence="7 11" id="KW-0175">Coiled coil</keyword>
<dbReference type="GO" id="GO:0005634">
    <property type="term" value="C:nucleus"/>
    <property type="evidence" value="ECO:0007669"/>
    <property type="project" value="UniProtKB-SubCell"/>
</dbReference>
<dbReference type="Proteomes" id="UP000000707">
    <property type="component" value="Unassembled WGS sequence"/>
</dbReference>
<dbReference type="GO" id="GO:0031262">
    <property type="term" value="C:Ndc80 complex"/>
    <property type="evidence" value="ECO:0007669"/>
    <property type="project" value="InterPro"/>
</dbReference>
<evidence type="ECO:0000256" key="12">
    <source>
        <dbReference type="SAM" id="MobiDB-lite"/>
    </source>
</evidence>
<evidence type="ECO:0000256" key="10">
    <source>
        <dbReference type="ARBA" id="ARBA00023328"/>
    </source>
</evidence>
<protein>
    <submittedName>
        <fullName evidence="15">Uncharacterized protein</fullName>
    </submittedName>
</protein>
<evidence type="ECO:0000256" key="5">
    <source>
        <dbReference type="ARBA" id="ARBA00022618"/>
    </source>
</evidence>
<evidence type="ECO:0000313" key="16">
    <source>
        <dbReference type="Proteomes" id="UP000000707"/>
    </source>
</evidence>
<evidence type="ECO:0000256" key="3">
    <source>
        <dbReference type="ARBA" id="ARBA00005498"/>
    </source>
</evidence>
<evidence type="ECO:0000259" key="13">
    <source>
        <dbReference type="Pfam" id="PF03800"/>
    </source>
</evidence>
<dbReference type="OrthoDB" id="8194677at2759"/>
<keyword evidence="9" id="KW-0131">Cell cycle</keyword>
<feature type="compositionally biased region" description="Low complexity" evidence="12">
    <location>
        <begin position="104"/>
        <end position="117"/>
    </location>
</feature>
<dbReference type="InterPro" id="IPR038275">
    <property type="entry name" value="Nuf2_N_sf"/>
</dbReference>
<dbReference type="InterPro" id="IPR005549">
    <property type="entry name" value="Kinetochore_Nuf2_N"/>
</dbReference>
<dbReference type="GO" id="GO:0051301">
    <property type="term" value="P:cell division"/>
    <property type="evidence" value="ECO:0007669"/>
    <property type="project" value="UniProtKB-KW"/>
</dbReference>
<keyword evidence="4" id="KW-0158">Chromosome</keyword>
<accession>G3B5F2</accession>
<evidence type="ECO:0000313" key="15">
    <source>
        <dbReference type="EMBL" id="EGV63207.1"/>
    </source>
</evidence>
<evidence type="ECO:0000256" key="9">
    <source>
        <dbReference type="ARBA" id="ARBA00023306"/>
    </source>
</evidence>
<evidence type="ECO:0000256" key="4">
    <source>
        <dbReference type="ARBA" id="ARBA00022454"/>
    </source>
</evidence>
<dbReference type="EMBL" id="GL996524">
    <property type="protein sequence ID" value="EGV63207.1"/>
    <property type="molecule type" value="Genomic_DNA"/>
</dbReference>
<keyword evidence="10" id="KW-0137">Centromere</keyword>
<keyword evidence="8" id="KW-0539">Nucleus</keyword>
<dbReference type="HOGENOM" id="CLU_025461_2_0_1"/>
<reference evidence="15 16" key="1">
    <citation type="journal article" date="2011" name="Proc. Natl. Acad. Sci. U.S.A.">
        <title>Comparative genomics of xylose-fermenting fungi for enhanced biofuel production.</title>
        <authorList>
            <person name="Wohlbach D.J."/>
            <person name="Kuo A."/>
            <person name="Sato T.K."/>
            <person name="Potts K.M."/>
            <person name="Salamov A.A."/>
            <person name="LaButti K.M."/>
            <person name="Sun H."/>
            <person name="Clum A."/>
            <person name="Pangilinan J.L."/>
            <person name="Lindquist E.A."/>
            <person name="Lucas S."/>
            <person name="Lapidus A."/>
            <person name="Jin M."/>
            <person name="Gunawan C."/>
            <person name="Balan V."/>
            <person name="Dale B.E."/>
            <person name="Jeffries T.W."/>
            <person name="Zinkel R."/>
            <person name="Barry K.W."/>
            <person name="Grigoriev I.V."/>
            <person name="Gasch A.P."/>
        </authorList>
    </citation>
    <scope>NUCLEOTIDE SEQUENCE [LARGE SCALE GENOMIC DNA]</scope>
    <source>
        <strain evidence="16">ATCC 10573 / BCRC 21748 / CBS 615 / JCM 9827 / NBRC 10315 / NRRL Y-1498 / VKM Y-70</strain>
    </source>
</reference>
<evidence type="ECO:0000259" key="14">
    <source>
        <dbReference type="Pfam" id="PF18595"/>
    </source>
</evidence>
<evidence type="ECO:0000256" key="11">
    <source>
        <dbReference type="SAM" id="Coils"/>
    </source>
</evidence>
<evidence type="ECO:0000256" key="1">
    <source>
        <dbReference type="ARBA" id="ARBA00004123"/>
    </source>
</evidence>
<dbReference type="eggNOG" id="KOG4438">
    <property type="taxonomic scope" value="Eukaryota"/>
</dbReference>
<feature type="coiled-coil region" evidence="11">
    <location>
        <begin position="198"/>
        <end position="260"/>
    </location>
</feature>
<name>G3B5F2_CANTC</name>
<keyword evidence="6" id="KW-0498">Mitosis</keyword>
<evidence type="ECO:0000256" key="8">
    <source>
        <dbReference type="ARBA" id="ARBA00023242"/>
    </source>
</evidence>
<feature type="coiled-coil region" evidence="11">
    <location>
        <begin position="376"/>
        <end position="481"/>
    </location>
</feature>
<evidence type="ECO:0000256" key="6">
    <source>
        <dbReference type="ARBA" id="ARBA00022776"/>
    </source>
</evidence>
<dbReference type="AlphaFoldDB" id="G3B5F2"/>
<dbReference type="Pfam" id="PF03800">
    <property type="entry name" value="Nuf2"/>
    <property type="match status" value="1"/>
</dbReference>
<feature type="domain" description="Nuf2 DHR10-like" evidence="14">
    <location>
        <begin position="312"/>
        <end position="426"/>
    </location>
</feature>
<gene>
    <name evidence="15" type="ORF">CANTEDRAFT_130718</name>
</gene>